<reference evidence="1" key="1">
    <citation type="submission" date="2020-05" db="UniProtKB">
        <authorList>
            <consortium name="EnsemblMetazoa"/>
        </authorList>
    </citation>
    <scope>IDENTIFICATION</scope>
    <source>
        <strain evidence="1">BB02</strain>
    </source>
</reference>
<evidence type="ECO:0000313" key="1">
    <source>
        <dbReference type="EnsemblMetazoa" id="BGLB000186-PA"/>
    </source>
</evidence>
<dbReference type="EnsemblMetazoa" id="BGLB000186-RA">
    <property type="protein sequence ID" value="BGLB000186-PA"/>
    <property type="gene ID" value="BGLB000186"/>
</dbReference>
<gene>
    <name evidence="1" type="primary">106080042</name>
</gene>
<dbReference type="AlphaFoldDB" id="A0A182YU41"/>
<sequence>MAMEQLSTNVFLSSCGLSRVTMTGI</sequence>
<name>A0A182YU41_BIOGL</name>
<proteinExistence type="predicted"/>
<accession>A0A182YU41</accession>
<organism evidence="1 2">
    <name type="scientific">Biomphalaria glabrata</name>
    <name type="common">Bloodfluke planorb</name>
    <name type="synonym">Freshwater snail</name>
    <dbReference type="NCBI Taxonomy" id="6526"/>
    <lineage>
        <taxon>Eukaryota</taxon>
        <taxon>Metazoa</taxon>
        <taxon>Spiralia</taxon>
        <taxon>Lophotrochozoa</taxon>
        <taxon>Mollusca</taxon>
        <taxon>Gastropoda</taxon>
        <taxon>Heterobranchia</taxon>
        <taxon>Euthyneura</taxon>
        <taxon>Panpulmonata</taxon>
        <taxon>Hygrophila</taxon>
        <taxon>Lymnaeoidea</taxon>
        <taxon>Planorbidae</taxon>
        <taxon>Biomphalaria</taxon>
    </lineage>
</organism>
<dbReference type="VEuPathDB" id="VectorBase:BGLB000186"/>
<protein>
    <submittedName>
        <fullName evidence="1">Uncharacterized protein</fullName>
    </submittedName>
</protein>
<dbReference type="OrthoDB" id="5574452at2759"/>
<evidence type="ECO:0000313" key="2">
    <source>
        <dbReference type="Proteomes" id="UP000076420"/>
    </source>
</evidence>
<dbReference type="Proteomes" id="UP000076420">
    <property type="component" value="Unassembled WGS sequence"/>
</dbReference>